<evidence type="ECO:0000256" key="8">
    <source>
        <dbReference type="ARBA" id="ARBA00022833"/>
    </source>
</evidence>
<evidence type="ECO:0000256" key="11">
    <source>
        <dbReference type="ARBA" id="ARBA00023125"/>
    </source>
</evidence>
<evidence type="ECO:0000256" key="13">
    <source>
        <dbReference type="PIRSR" id="PIRSR602481-1"/>
    </source>
</evidence>
<dbReference type="EMBL" id="LNYC01000006">
    <property type="protein sequence ID" value="KTD04066.1"/>
    <property type="molecule type" value="Genomic_DNA"/>
</dbReference>
<dbReference type="OrthoDB" id="8659436at2"/>
<dbReference type="Proteomes" id="UP000054785">
    <property type="component" value="Unassembled WGS sequence"/>
</dbReference>
<dbReference type="InterPro" id="IPR036390">
    <property type="entry name" value="WH_DNA-bd_sf"/>
</dbReference>
<comment type="subcellular location">
    <subcellularLocation>
        <location evidence="1 15">Cytoplasm</location>
    </subcellularLocation>
</comment>
<evidence type="ECO:0000256" key="6">
    <source>
        <dbReference type="ARBA" id="ARBA00022491"/>
    </source>
</evidence>
<keyword evidence="11 15" id="KW-0238">DNA-binding</keyword>
<dbReference type="FunFam" id="1.10.10.10:FF:000007">
    <property type="entry name" value="Ferric uptake regulation protein"/>
    <property type="match status" value="1"/>
</dbReference>
<evidence type="ECO:0000256" key="15">
    <source>
        <dbReference type="RuleBase" id="RU364037"/>
    </source>
</evidence>
<name>A0A0W0U7R2_9GAMM</name>
<dbReference type="AlphaFoldDB" id="A0A0W0U7R2"/>
<dbReference type="SUPFAM" id="SSF46785">
    <property type="entry name" value="Winged helix' DNA-binding domain"/>
    <property type="match status" value="1"/>
</dbReference>
<evidence type="ECO:0000256" key="1">
    <source>
        <dbReference type="ARBA" id="ARBA00004496"/>
    </source>
</evidence>
<evidence type="ECO:0000313" key="16">
    <source>
        <dbReference type="EMBL" id="KTD04066.1"/>
    </source>
</evidence>
<feature type="binding site" evidence="14">
    <location>
        <position position="107"/>
    </location>
    <ligand>
        <name>Fe cation</name>
        <dbReference type="ChEBI" id="CHEBI:24875"/>
    </ligand>
</feature>
<keyword evidence="12 15" id="KW-0804">Transcription</keyword>
<evidence type="ECO:0000256" key="5">
    <source>
        <dbReference type="ARBA" id="ARBA00022490"/>
    </source>
</evidence>
<feature type="binding site" evidence="13">
    <location>
        <position position="132"/>
    </location>
    <ligand>
        <name>Zn(2+)</name>
        <dbReference type="ChEBI" id="CHEBI:29105"/>
    </ligand>
</feature>
<dbReference type="Gene3D" id="3.30.1490.190">
    <property type="match status" value="1"/>
</dbReference>
<feature type="binding site" evidence="13">
    <location>
        <position position="92"/>
    </location>
    <ligand>
        <name>Zn(2+)</name>
        <dbReference type="ChEBI" id="CHEBI:29105"/>
    </ligand>
</feature>
<dbReference type="GO" id="GO:0005829">
    <property type="term" value="C:cytosol"/>
    <property type="evidence" value="ECO:0007669"/>
    <property type="project" value="TreeGrafter"/>
</dbReference>
<dbReference type="PATRIC" id="fig|45065.4.peg.327"/>
<comment type="caution">
    <text evidence="16">The sequence shown here is derived from an EMBL/GenBank/DDBJ whole genome shotgun (WGS) entry which is preliminary data.</text>
</comment>
<dbReference type="PANTHER" id="PTHR33202:SF2">
    <property type="entry name" value="FERRIC UPTAKE REGULATION PROTEIN"/>
    <property type="match status" value="1"/>
</dbReference>
<dbReference type="GO" id="GO:0045892">
    <property type="term" value="P:negative regulation of DNA-templated transcription"/>
    <property type="evidence" value="ECO:0007669"/>
    <property type="project" value="TreeGrafter"/>
</dbReference>
<gene>
    <name evidence="15 16" type="primary">fur</name>
    <name evidence="16" type="ORF">Lgee_0309</name>
</gene>
<keyword evidence="5 15" id="KW-0963">Cytoplasm</keyword>
<evidence type="ECO:0000256" key="7">
    <source>
        <dbReference type="ARBA" id="ARBA00022723"/>
    </source>
</evidence>
<comment type="subunit">
    <text evidence="3 15">Homodimer.</text>
</comment>
<feature type="binding site" evidence="14">
    <location>
        <position position="88"/>
    </location>
    <ligand>
        <name>Fe cation</name>
        <dbReference type="ChEBI" id="CHEBI:24875"/>
    </ligand>
</feature>
<feature type="binding site" evidence="13">
    <location>
        <position position="95"/>
    </location>
    <ligand>
        <name>Zn(2+)</name>
        <dbReference type="ChEBI" id="CHEBI:29105"/>
    </ligand>
</feature>
<dbReference type="FunFam" id="3.30.1490.190:FF:000001">
    <property type="entry name" value="Ferric uptake regulation protein"/>
    <property type="match status" value="1"/>
</dbReference>
<evidence type="ECO:0000256" key="12">
    <source>
        <dbReference type="ARBA" id="ARBA00023163"/>
    </source>
</evidence>
<evidence type="ECO:0000256" key="9">
    <source>
        <dbReference type="ARBA" id="ARBA00023004"/>
    </source>
</evidence>
<dbReference type="Pfam" id="PF01475">
    <property type="entry name" value="FUR"/>
    <property type="match status" value="1"/>
</dbReference>
<dbReference type="InterPro" id="IPR036388">
    <property type="entry name" value="WH-like_DNA-bd_sf"/>
</dbReference>
<comment type="cofactor">
    <cofactor evidence="13">
        <name>Zn(2+)</name>
        <dbReference type="ChEBI" id="CHEBI:29105"/>
    </cofactor>
    <text evidence="13">Binds 1 zinc ion per subunit.</text>
</comment>
<dbReference type="PANTHER" id="PTHR33202">
    <property type="entry name" value="ZINC UPTAKE REGULATION PROTEIN"/>
    <property type="match status" value="1"/>
</dbReference>
<comment type="cofactor">
    <cofactor evidence="14">
        <name>Mn(2+)</name>
        <dbReference type="ChEBI" id="CHEBI:29035"/>
    </cofactor>
    <cofactor evidence="14">
        <name>Fe(2+)</name>
        <dbReference type="ChEBI" id="CHEBI:29033"/>
    </cofactor>
    <text evidence="14">Binds 1 Mn(2+) or Fe(2+) ion per subunit.</text>
</comment>
<keyword evidence="7 13" id="KW-0479">Metal-binding</keyword>
<feature type="binding site" evidence="13">
    <location>
        <position position="135"/>
    </location>
    <ligand>
        <name>Zn(2+)</name>
        <dbReference type="ChEBI" id="CHEBI:29105"/>
    </ligand>
</feature>
<dbReference type="InterPro" id="IPR002481">
    <property type="entry name" value="FUR"/>
</dbReference>
<dbReference type="GO" id="GO:1900705">
    <property type="term" value="P:negative regulation of siderophore biosynthetic process"/>
    <property type="evidence" value="ECO:0007669"/>
    <property type="project" value="TreeGrafter"/>
</dbReference>
<keyword evidence="8 13" id="KW-0862">Zinc</keyword>
<organism evidence="16 17">
    <name type="scientific">Legionella geestiana</name>
    <dbReference type="NCBI Taxonomy" id="45065"/>
    <lineage>
        <taxon>Bacteria</taxon>
        <taxon>Pseudomonadati</taxon>
        <taxon>Pseudomonadota</taxon>
        <taxon>Gammaproteobacteria</taxon>
        <taxon>Legionellales</taxon>
        <taxon>Legionellaceae</taxon>
        <taxon>Legionella</taxon>
    </lineage>
</organism>
<comment type="similarity">
    <text evidence="2 15">Belongs to the Fur family.</text>
</comment>
<keyword evidence="17" id="KW-1185">Reference proteome</keyword>
<accession>A0A0W0U7R2</accession>
<keyword evidence="10 15" id="KW-0805">Transcription regulation</keyword>
<feature type="binding site" evidence="14">
    <location>
        <position position="124"/>
    </location>
    <ligand>
        <name>Fe cation</name>
        <dbReference type="ChEBI" id="CHEBI:24875"/>
    </ligand>
</feature>
<dbReference type="InterPro" id="IPR043135">
    <property type="entry name" value="Fur_C"/>
</dbReference>
<dbReference type="GO" id="GO:0000976">
    <property type="term" value="F:transcription cis-regulatory region binding"/>
    <property type="evidence" value="ECO:0007669"/>
    <property type="project" value="TreeGrafter"/>
</dbReference>
<evidence type="ECO:0000256" key="10">
    <source>
        <dbReference type="ARBA" id="ARBA00023015"/>
    </source>
</evidence>
<dbReference type="STRING" id="45065.Lgee_0309"/>
<dbReference type="RefSeq" id="WP_028385935.1">
    <property type="nucleotide sequence ID" value="NZ_CAAAHN010000010.1"/>
</dbReference>
<dbReference type="Gene3D" id="1.10.10.10">
    <property type="entry name" value="Winged helix-like DNA-binding domain superfamily/Winged helix DNA-binding domain"/>
    <property type="match status" value="1"/>
</dbReference>
<evidence type="ECO:0000256" key="2">
    <source>
        <dbReference type="ARBA" id="ARBA00007957"/>
    </source>
</evidence>
<dbReference type="GO" id="GO:0003700">
    <property type="term" value="F:DNA-binding transcription factor activity"/>
    <property type="evidence" value="ECO:0007669"/>
    <property type="project" value="UniProtKB-UniRule"/>
</dbReference>
<reference evidence="16 17" key="1">
    <citation type="submission" date="2015-11" db="EMBL/GenBank/DDBJ databases">
        <title>Genomic analysis of 38 Legionella species identifies large and diverse effector repertoires.</title>
        <authorList>
            <person name="Burstein D."/>
            <person name="Amaro F."/>
            <person name="Zusman T."/>
            <person name="Lifshitz Z."/>
            <person name="Cohen O."/>
            <person name="Gilbert J.A."/>
            <person name="Pupko T."/>
            <person name="Shuman H.A."/>
            <person name="Segal G."/>
        </authorList>
    </citation>
    <scope>NUCLEOTIDE SEQUENCE [LARGE SCALE GENOMIC DNA]</scope>
    <source>
        <strain evidence="16 17">ATCC 49504</strain>
    </source>
</reference>
<feature type="binding site" evidence="14">
    <location>
        <position position="86"/>
    </location>
    <ligand>
        <name>Fe cation</name>
        <dbReference type="ChEBI" id="CHEBI:24875"/>
    </ligand>
</feature>
<keyword evidence="9 14" id="KW-0408">Iron</keyword>
<sequence length="139" mass="15564">MDESQRLKTAGLKITGPRLKVLRILEDSAEHHLSAEGVYKALLEMGEDVGLATVYRVLTQFEEAGLVTRHYFEGGHSVYERRLGPHHDHLVCVECTRVEEFVDAIIEERQQKIAVDAGFRMTNHALTIYGVCPTCQVGG</sequence>
<evidence type="ECO:0000313" key="17">
    <source>
        <dbReference type="Proteomes" id="UP000054785"/>
    </source>
</evidence>
<dbReference type="GO" id="GO:0008270">
    <property type="term" value="F:zinc ion binding"/>
    <property type="evidence" value="ECO:0007669"/>
    <property type="project" value="TreeGrafter"/>
</dbReference>
<evidence type="ECO:0000256" key="4">
    <source>
        <dbReference type="ARBA" id="ARBA00020910"/>
    </source>
</evidence>
<dbReference type="NCBIfam" id="NF006999">
    <property type="entry name" value="PRK09462.1"/>
    <property type="match status" value="1"/>
</dbReference>
<evidence type="ECO:0000256" key="14">
    <source>
        <dbReference type="PIRSR" id="PIRSR602481-2"/>
    </source>
</evidence>
<keyword evidence="6 15" id="KW-0678">Repressor</keyword>
<protein>
    <recommendedName>
        <fullName evidence="4 15">Ferric uptake regulation protein</fullName>
    </recommendedName>
</protein>
<evidence type="ECO:0000256" key="3">
    <source>
        <dbReference type="ARBA" id="ARBA00011738"/>
    </source>
</evidence>
<dbReference type="CDD" id="cd07153">
    <property type="entry name" value="Fur_like"/>
    <property type="match status" value="1"/>
</dbReference>
<proteinExistence type="inferred from homology"/>